<dbReference type="GO" id="GO:0005886">
    <property type="term" value="C:plasma membrane"/>
    <property type="evidence" value="ECO:0007669"/>
    <property type="project" value="UniProtKB-SubCell"/>
</dbReference>
<dbReference type="GO" id="GO:0044781">
    <property type="term" value="P:bacterial-type flagellum organization"/>
    <property type="evidence" value="ECO:0007669"/>
    <property type="project" value="UniProtKB-KW"/>
</dbReference>
<evidence type="ECO:0000313" key="13">
    <source>
        <dbReference type="Proteomes" id="UP000315440"/>
    </source>
</evidence>
<keyword evidence="4" id="KW-0813">Transport</keyword>
<evidence type="ECO:0000256" key="10">
    <source>
        <dbReference type="ARBA" id="ARBA00023225"/>
    </source>
</evidence>
<keyword evidence="5" id="KW-1003">Cell membrane</keyword>
<dbReference type="AlphaFoldDB" id="A0A5C5ZGH4"/>
<dbReference type="GO" id="GO:0015031">
    <property type="term" value="P:protein transport"/>
    <property type="evidence" value="ECO:0007669"/>
    <property type="project" value="UniProtKB-KW"/>
</dbReference>
<evidence type="ECO:0000256" key="7">
    <source>
        <dbReference type="ARBA" id="ARBA00022795"/>
    </source>
</evidence>
<reference evidence="12 13" key="1">
    <citation type="submission" date="2019-02" db="EMBL/GenBank/DDBJ databases">
        <title>Deep-cultivation of Planctomycetes and their phenomic and genomic characterization uncovers novel biology.</title>
        <authorList>
            <person name="Wiegand S."/>
            <person name="Jogler M."/>
            <person name="Boedeker C."/>
            <person name="Pinto D."/>
            <person name="Vollmers J."/>
            <person name="Rivas-Marin E."/>
            <person name="Kohn T."/>
            <person name="Peeters S.H."/>
            <person name="Heuer A."/>
            <person name="Rast P."/>
            <person name="Oberbeckmann S."/>
            <person name="Bunk B."/>
            <person name="Jeske O."/>
            <person name="Meyerdierks A."/>
            <person name="Storesund J.E."/>
            <person name="Kallscheuer N."/>
            <person name="Luecker S."/>
            <person name="Lage O.M."/>
            <person name="Pohl T."/>
            <person name="Merkel B.J."/>
            <person name="Hornburger P."/>
            <person name="Mueller R.-W."/>
            <person name="Bruemmer F."/>
            <person name="Labrenz M."/>
            <person name="Spormann A.M."/>
            <person name="Op Den Camp H."/>
            <person name="Overmann J."/>
            <person name="Amann R."/>
            <person name="Jetten M.S.M."/>
            <person name="Mascher T."/>
            <person name="Medema M.H."/>
            <person name="Devos D.P."/>
            <person name="Kaster A.-K."/>
            <person name="Ovreas L."/>
            <person name="Rohde M."/>
            <person name="Galperin M.Y."/>
            <person name="Jogler C."/>
        </authorList>
    </citation>
    <scope>NUCLEOTIDE SEQUENCE [LARGE SCALE GENOMIC DNA]</scope>
    <source>
        <strain evidence="12 13">Mal64</strain>
    </source>
</reference>
<protein>
    <recommendedName>
        <fullName evidence="3">Flagellar FliJ protein</fullName>
    </recommendedName>
</protein>
<organism evidence="12 13">
    <name type="scientific">Pseudobythopirellula maris</name>
    <dbReference type="NCBI Taxonomy" id="2527991"/>
    <lineage>
        <taxon>Bacteria</taxon>
        <taxon>Pseudomonadati</taxon>
        <taxon>Planctomycetota</taxon>
        <taxon>Planctomycetia</taxon>
        <taxon>Pirellulales</taxon>
        <taxon>Lacipirellulaceae</taxon>
        <taxon>Pseudobythopirellula</taxon>
    </lineage>
</organism>
<dbReference type="GO" id="GO:0009288">
    <property type="term" value="C:bacterial-type flagellum"/>
    <property type="evidence" value="ECO:0007669"/>
    <property type="project" value="InterPro"/>
</dbReference>
<comment type="subcellular location">
    <subcellularLocation>
        <location evidence="1">Cell membrane</location>
        <topology evidence="1">Peripheral membrane protein</topology>
        <orientation evidence="1">Cytoplasmic side</orientation>
    </subcellularLocation>
</comment>
<keyword evidence="10" id="KW-1006">Bacterial flagellum protein export</keyword>
<dbReference type="Pfam" id="PF02050">
    <property type="entry name" value="FliJ"/>
    <property type="match status" value="1"/>
</dbReference>
<keyword evidence="8" id="KW-0653">Protein transport</keyword>
<feature type="coiled-coil region" evidence="11">
    <location>
        <begin position="19"/>
        <end position="53"/>
    </location>
</feature>
<dbReference type="InterPro" id="IPR012823">
    <property type="entry name" value="Flagell_FliJ"/>
</dbReference>
<dbReference type="OrthoDB" id="290664at2"/>
<evidence type="ECO:0000256" key="6">
    <source>
        <dbReference type="ARBA" id="ARBA00022500"/>
    </source>
</evidence>
<proteinExistence type="inferred from homology"/>
<keyword evidence="6" id="KW-0145">Chemotaxis</keyword>
<evidence type="ECO:0000256" key="5">
    <source>
        <dbReference type="ARBA" id="ARBA00022475"/>
    </source>
</evidence>
<keyword evidence="7" id="KW-1005">Bacterial flagellum biogenesis</keyword>
<dbReference type="InterPro" id="IPR053716">
    <property type="entry name" value="Flag_assembly_chemotaxis_eff"/>
</dbReference>
<dbReference type="Gene3D" id="1.10.287.1700">
    <property type="match status" value="1"/>
</dbReference>
<keyword evidence="13" id="KW-1185">Reference proteome</keyword>
<keyword evidence="9" id="KW-0472">Membrane</keyword>
<keyword evidence="12" id="KW-0282">Flagellum</keyword>
<dbReference type="Proteomes" id="UP000315440">
    <property type="component" value="Unassembled WGS sequence"/>
</dbReference>
<feature type="coiled-coil region" evidence="11">
    <location>
        <begin position="78"/>
        <end position="133"/>
    </location>
</feature>
<accession>A0A5C5ZGH4</accession>
<dbReference type="GO" id="GO:0071973">
    <property type="term" value="P:bacterial-type flagellum-dependent cell motility"/>
    <property type="evidence" value="ECO:0007669"/>
    <property type="project" value="InterPro"/>
</dbReference>
<evidence type="ECO:0000313" key="12">
    <source>
        <dbReference type="EMBL" id="TWT86519.1"/>
    </source>
</evidence>
<name>A0A5C5ZGH4_9BACT</name>
<evidence type="ECO:0000256" key="4">
    <source>
        <dbReference type="ARBA" id="ARBA00022448"/>
    </source>
</evidence>
<keyword evidence="12" id="KW-0969">Cilium</keyword>
<keyword evidence="12" id="KW-0966">Cell projection</keyword>
<comment type="similarity">
    <text evidence="2">Belongs to the FliJ family.</text>
</comment>
<dbReference type="GO" id="GO:0006935">
    <property type="term" value="P:chemotaxis"/>
    <property type="evidence" value="ECO:0007669"/>
    <property type="project" value="UniProtKB-KW"/>
</dbReference>
<comment type="caution">
    <text evidence="12">The sequence shown here is derived from an EMBL/GenBank/DDBJ whole genome shotgun (WGS) entry which is preliminary data.</text>
</comment>
<evidence type="ECO:0000256" key="8">
    <source>
        <dbReference type="ARBA" id="ARBA00022927"/>
    </source>
</evidence>
<evidence type="ECO:0000256" key="3">
    <source>
        <dbReference type="ARBA" id="ARBA00020392"/>
    </source>
</evidence>
<gene>
    <name evidence="12" type="ORF">Mal64_33450</name>
</gene>
<dbReference type="EMBL" id="SJPQ01000004">
    <property type="protein sequence ID" value="TWT86519.1"/>
    <property type="molecule type" value="Genomic_DNA"/>
</dbReference>
<evidence type="ECO:0000256" key="9">
    <source>
        <dbReference type="ARBA" id="ARBA00023136"/>
    </source>
</evidence>
<dbReference type="RefSeq" id="WP_146402333.1">
    <property type="nucleotide sequence ID" value="NZ_SJPQ01000004.1"/>
</dbReference>
<keyword evidence="11" id="KW-0175">Coiled coil</keyword>
<evidence type="ECO:0000256" key="11">
    <source>
        <dbReference type="SAM" id="Coils"/>
    </source>
</evidence>
<sequence length="154" mass="17861">MTPYRFRLQTVERLRAAHRDEQRLRLADAQHAADLLEAQSERLEAEIADLRAGHTRTLGEKSLDIGAVREAQRYELTLRSQQRSLAEQAETIRQETEQRRLALVAAERDVRVLEQLDERLRERHRVAEQQEETKVMDETAANLNLAARRAADRA</sequence>
<evidence type="ECO:0000256" key="2">
    <source>
        <dbReference type="ARBA" id="ARBA00010004"/>
    </source>
</evidence>
<evidence type="ECO:0000256" key="1">
    <source>
        <dbReference type="ARBA" id="ARBA00004413"/>
    </source>
</evidence>